<name>A0A2M8EJS0_UNCKA</name>
<dbReference type="EMBL" id="PFSK01000014">
    <property type="protein sequence ID" value="PJC22991.1"/>
    <property type="molecule type" value="Genomic_DNA"/>
</dbReference>
<dbReference type="GO" id="GO:1990904">
    <property type="term" value="C:ribonucleoprotein complex"/>
    <property type="evidence" value="ECO:0007669"/>
    <property type="project" value="UniProtKB-KW"/>
</dbReference>
<dbReference type="Gene3D" id="3.30.1440.10">
    <property type="match status" value="1"/>
</dbReference>
<proteinExistence type="inferred from homology"/>
<dbReference type="InterPro" id="IPR031309">
    <property type="entry name" value="Ribosomal_uL5_C"/>
</dbReference>
<dbReference type="Proteomes" id="UP000228781">
    <property type="component" value="Unassembled WGS sequence"/>
</dbReference>
<evidence type="ECO:0000256" key="1">
    <source>
        <dbReference type="ARBA" id="ARBA00008553"/>
    </source>
</evidence>
<gene>
    <name evidence="5" type="primary">rplE</name>
    <name evidence="9" type="ORF">CO059_01250</name>
</gene>
<evidence type="ECO:0000256" key="6">
    <source>
        <dbReference type="RuleBase" id="RU003930"/>
    </source>
</evidence>
<dbReference type="InterPro" id="IPR022803">
    <property type="entry name" value="Ribosomal_uL5_dom_sf"/>
</dbReference>
<sequence length="177" mass="19809">MLKEFYQKKVVPKLKGTVGRGNPYGVPYPVKIVVNMGVGEDKDKKEVLEHAREDLAMLAGQTPSFRLAKEAVASFSIKRGDIVGVAVTLRGRKMWDFLEKLVKVVLPRTKDFRGVSRKSFDGKGNLTVGIKEQTAFPEIDPHKISKIRGLEATVMTSTEDDEKAYQVLKELGMPFRD</sequence>
<dbReference type="AlphaFoldDB" id="A0A2M8EJS0"/>
<dbReference type="InterPro" id="IPR020930">
    <property type="entry name" value="Ribosomal_uL5_bac-type"/>
</dbReference>
<organism evidence="9 10">
    <name type="scientific">candidate division WWE3 bacterium CG_4_9_14_0_2_um_filter_48_10</name>
    <dbReference type="NCBI Taxonomy" id="1975078"/>
    <lineage>
        <taxon>Bacteria</taxon>
        <taxon>Katanobacteria</taxon>
    </lineage>
</organism>
<dbReference type="GO" id="GO:0003735">
    <property type="term" value="F:structural constituent of ribosome"/>
    <property type="evidence" value="ECO:0007669"/>
    <property type="project" value="InterPro"/>
</dbReference>
<dbReference type="GO" id="GO:0006412">
    <property type="term" value="P:translation"/>
    <property type="evidence" value="ECO:0007669"/>
    <property type="project" value="UniProtKB-UniRule"/>
</dbReference>
<dbReference type="InterPro" id="IPR002132">
    <property type="entry name" value="Ribosomal_uL5"/>
</dbReference>
<comment type="similarity">
    <text evidence="1 5 6">Belongs to the universal ribosomal protein uL5 family.</text>
</comment>
<dbReference type="GO" id="GO:0019843">
    <property type="term" value="F:rRNA binding"/>
    <property type="evidence" value="ECO:0007669"/>
    <property type="project" value="UniProtKB-UniRule"/>
</dbReference>
<dbReference type="HAMAP" id="MF_01333_B">
    <property type="entry name" value="Ribosomal_uL5_B"/>
    <property type="match status" value="1"/>
</dbReference>
<dbReference type="PIRSF" id="PIRSF002161">
    <property type="entry name" value="Ribosomal_L5"/>
    <property type="match status" value="1"/>
</dbReference>
<accession>A0A2M8EJS0</accession>
<evidence type="ECO:0000256" key="3">
    <source>
        <dbReference type="ARBA" id="ARBA00023274"/>
    </source>
</evidence>
<keyword evidence="5" id="KW-0820">tRNA-binding</keyword>
<comment type="caution">
    <text evidence="9">The sequence shown here is derived from an EMBL/GenBank/DDBJ whole genome shotgun (WGS) entry which is preliminary data.</text>
</comment>
<reference evidence="10" key="1">
    <citation type="submission" date="2017-09" db="EMBL/GenBank/DDBJ databases">
        <title>Depth-based differentiation of microbial function through sediment-hosted aquifers and enrichment of novel symbionts in the deep terrestrial subsurface.</title>
        <authorList>
            <person name="Probst A.J."/>
            <person name="Ladd B."/>
            <person name="Jarett J.K."/>
            <person name="Geller-Mcgrath D.E."/>
            <person name="Sieber C.M.K."/>
            <person name="Emerson J.B."/>
            <person name="Anantharaman K."/>
            <person name="Thomas B.C."/>
            <person name="Malmstrom R."/>
            <person name="Stieglmeier M."/>
            <person name="Klingl A."/>
            <person name="Woyke T."/>
            <person name="Ryan C.M."/>
            <person name="Banfield J.F."/>
        </authorList>
    </citation>
    <scope>NUCLEOTIDE SEQUENCE [LARGE SCALE GENOMIC DNA]</scope>
</reference>
<comment type="subunit">
    <text evidence="5">Part of the 50S ribosomal subunit; part of the 5S rRNA/L5/L18/L25 subcomplex. Contacts the 5S rRNA and the P site tRNA. Forms a bridge to the 30S subunit in the 70S ribosome.</text>
</comment>
<evidence type="ECO:0000259" key="7">
    <source>
        <dbReference type="Pfam" id="PF00281"/>
    </source>
</evidence>
<keyword evidence="3 5" id="KW-0687">Ribonucleoprotein</keyword>
<comment type="function">
    <text evidence="5">This is 1 of the proteins that bind and probably mediate the attachment of the 5S RNA into the large ribosomal subunit, where it forms part of the central protuberance. In the 70S ribosome it contacts protein S13 of the 30S subunit (bridge B1b), connecting the 2 subunits; this bridge is implicated in subunit movement. Contacts the P site tRNA; the 5S rRNA and some of its associated proteins might help stabilize positioning of ribosome-bound tRNAs.</text>
</comment>
<evidence type="ECO:0000313" key="10">
    <source>
        <dbReference type="Proteomes" id="UP000228781"/>
    </source>
</evidence>
<evidence type="ECO:0000256" key="5">
    <source>
        <dbReference type="HAMAP-Rule" id="MF_01333"/>
    </source>
</evidence>
<keyword evidence="5" id="KW-0699">rRNA-binding</keyword>
<evidence type="ECO:0000313" key="9">
    <source>
        <dbReference type="EMBL" id="PJC22991.1"/>
    </source>
</evidence>
<protein>
    <recommendedName>
        <fullName evidence="4 5">Large ribosomal subunit protein uL5</fullName>
    </recommendedName>
</protein>
<feature type="domain" description="Large ribosomal subunit protein uL5 C-terminal" evidence="8">
    <location>
        <begin position="83"/>
        <end position="175"/>
    </location>
</feature>
<dbReference type="PANTHER" id="PTHR11994">
    <property type="entry name" value="60S RIBOSOMAL PROTEIN L11-RELATED"/>
    <property type="match status" value="1"/>
</dbReference>
<dbReference type="SUPFAM" id="SSF55282">
    <property type="entry name" value="RL5-like"/>
    <property type="match status" value="1"/>
</dbReference>
<dbReference type="NCBIfam" id="NF000585">
    <property type="entry name" value="PRK00010.1"/>
    <property type="match status" value="1"/>
</dbReference>
<evidence type="ECO:0000256" key="2">
    <source>
        <dbReference type="ARBA" id="ARBA00022980"/>
    </source>
</evidence>
<dbReference type="Pfam" id="PF00281">
    <property type="entry name" value="Ribosomal_L5"/>
    <property type="match status" value="1"/>
</dbReference>
<keyword evidence="5" id="KW-0694">RNA-binding</keyword>
<dbReference type="GO" id="GO:0000049">
    <property type="term" value="F:tRNA binding"/>
    <property type="evidence" value="ECO:0007669"/>
    <property type="project" value="UniProtKB-UniRule"/>
</dbReference>
<evidence type="ECO:0000256" key="4">
    <source>
        <dbReference type="ARBA" id="ARBA00035245"/>
    </source>
</evidence>
<dbReference type="Pfam" id="PF00673">
    <property type="entry name" value="Ribosomal_L5_C"/>
    <property type="match status" value="1"/>
</dbReference>
<dbReference type="GO" id="GO:0005840">
    <property type="term" value="C:ribosome"/>
    <property type="evidence" value="ECO:0007669"/>
    <property type="project" value="UniProtKB-KW"/>
</dbReference>
<feature type="domain" description="Large ribosomal subunit protein uL5 N-terminal" evidence="7">
    <location>
        <begin position="22"/>
        <end position="78"/>
    </location>
</feature>
<evidence type="ECO:0000259" key="8">
    <source>
        <dbReference type="Pfam" id="PF00673"/>
    </source>
</evidence>
<dbReference type="InterPro" id="IPR031310">
    <property type="entry name" value="Ribosomal_uL5_N"/>
</dbReference>
<dbReference type="FunFam" id="3.30.1440.10:FF:000001">
    <property type="entry name" value="50S ribosomal protein L5"/>
    <property type="match status" value="1"/>
</dbReference>
<keyword evidence="2 5" id="KW-0689">Ribosomal protein</keyword>